<sequence length="50" mass="5552">MSDHEALPTGDCIAFPTGDCEALPVGDRFPPVRRIHIQAHFIFTSRSVKD</sequence>
<gene>
    <name evidence="1" type="ORF">IAR63_13645</name>
</gene>
<evidence type="ECO:0000313" key="2">
    <source>
        <dbReference type="Proteomes" id="UP000516013"/>
    </source>
</evidence>
<dbReference type="EMBL" id="CP060822">
    <property type="protein sequence ID" value="QNP28896.1"/>
    <property type="molecule type" value="Genomic_DNA"/>
</dbReference>
<accession>A0A7H0EYN0</accession>
<name>A0A7H0EYN0_9CYAN</name>
<protein>
    <submittedName>
        <fullName evidence="1">Uncharacterized protein</fullName>
    </submittedName>
</protein>
<proteinExistence type="predicted"/>
<dbReference type="RefSeq" id="WP_187705636.1">
    <property type="nucleotide sequence ID" value="NZ_CP060822.1"/>
</dbReference>
<dbReference type="Proteomes" id="UP000516013">
    <property type="component" value="Chromosome"/>
</dbReference>
<reference evidence="1 2" key="1">
    <citation type="submission" date="2020-08" db="EMBL/GenBank/DDBJ databases">
        <title>Complete genome sequence of Raphidiopsis curvispora isolated from drinking water reservoir in South Korea.</title>
        <authorList>
            <person name="Jeong J."/>
        </authorList>
    </citation>
    <scope>NUCLEOTIDE SEQUENCE [LARGE SCALE GENOMIC DNA]</scope>
    <source>
        <strain evidence="1 2">GIHE-G1</strain>
    </source>
</reference>
<dbReference type="KEGG" id="ccur:IAR63_13645"/>
<dbReference type="AlphaFoldDB" id="A0A7H0EYN0"/>
<evidence type="ECO:0000313" key="1">
    <source>
        <dbReference type="EMBL" id="QNP28896.1"/>
    </source>
</evidence>
<keyword evidence="2" id="KW-1185">Reference proteome</keyword>
<organism evidence="1 2">
    <name type="scientific">Cylindrospermopsis curvispora GIHE-G1</name>
    <dbReference type="NCBI Taxonomy" id="2666332"/>
    <lineage>
        <taxon>Bacteria</taxon>
        <taxon>Bacillati</taxon>
        <taxon>Cyanobacteriota</taxon>
        <taxon>Cyanophyceae</taxon>
        <taxon>Nostocales</taxon>
        <taxon>Aphanizomenonaceae</taxon>
        <taxon>Cylindrospermopsis</taxon>
    </lineage>
</organism>